<dbReference type="InterPro" id="IPR000618">
    <property type="entry name" value="Insect_cuticle"/>
</dbReference>
<evidence type="ECO:0000256" key="4">
    <source>
        <dbReference type="SAM" id="SignalP"/>
    </source>
</evidence>
<keyword evidence="1 2" id="KW-0193">Cuticle</keyword>
<dbReference type="GO" id="GO:0042302">
    <property type="term" value="F:structural constituent of cuticle"/>
    <property type="evidence" value="ECO:0007669"/>
    <property type="project" value="UniProtKB-UniRule"/>
</dbReference>
<evidence type="ECO:0000256" key="1">
    <source>
        <dbReference type="ARBA" id="ARBA00022460"/>
    </source>
</evidence>
<evidence type="ECO:0000313" key="6">
    <source>
        <dbReference type="Proteomes" id="UP000095300"/>
    </source>
</evidence>
<feature type="chain" id="PRO_5009325961" evidence="4">
    <location>
        <begin position="19"/>
        <end position="199"/>
    </location>
</feature>
<name>A0A1I8P1C1_STOCA</name>
<keyword evidence="4" id="KW-0732">Signal</keyword>
<organism evidence="5 6">
    <name type="scientific">Stomoxys calcitrans</name>
    <name type="common">Stable fly</name>
    <name type="synonym">Conops calcitrans</name>
    <dbReference type="NCBI Taxonomy" id="35570"/>
    <lineage>
        <taxon>Eukaryota</taxon>
        <taxon>Metazoa</taxon>
        <taxon>Ecdysozoa</taxon>
        <taxon>Arthropoda</taxon>
        <taxon>Hexapoda</taxon>
        <taxon>Insecta</taxon>
        <taxon>Pterygota</taxon>
        <taxon>Neoptera</taxon>
        <taxon>Endopterygota</taxon>
        <taxon>Diptera</taxon>
        <taxon>Brachycera</taxon>
        <taxon>Muscomorpha</taxon>
        <taxon>Muscoidea</taxon>
        <taxon>Muscidae</taxon>
        <taxon>Stomoxys</taxon>
    </lineage>
</organism>
<dbReference type="EnsemblMetazoa" id="SCAU003910-RA">
    <property type="protein sequence ID" value="SCAU003910-PA"/>
    <property type="gene ID" value="SCAU003910"/>
</dbReference>
<evidence type="ECO:0000313" key="5">
    <source>
        <dbReference type="EnsemblMetazoa" id="SCAU003910-PA"/>
    </source>
</evidence>
<keyword evidence="6" id="KW-1185">Reference proteome</keyword>
<accession>A0A1I8P1C1</accession>
<evidence type="ECO:0000256" key="3">
    <source>
        <dbReference type="SAM" id="MobiDB-lite"/>
    </source>
</evidence>
<dbReference type="InterPro" id="IPR031311">
    <property type="entry name" value="CHIT_BIND_RR_consensus"/>
</dbReference>
<feature type="region of interest" description="Disordered" evidence="3">
    <location>
        <begin position="158"/>
        <end position="199"/>
    </location>
</feature>
<sequence length="199" mass="21770">MKFITIGTLLAFSGLAAAGHLHHGSATSYTVVTKHKTDGHHGWSGHDSDSHGWSGSSVSHGCHGWSGHEENHGWAGHDESQGHGDSEHHDYHSHPKYEFKYGVKDSKTGDIKDQWEQRDGDSVKGGYSLKEADGTIRVVDYHADKHNGFNAVVKKIGHAHQPEQHHSHHHGSWEGGHSDQQDHGRGYSGHSSYGGSHSH</sequence>
<dbReference type="PANTHER" id="PTHR12236:SF76">
    <property type="entry name" value="ADULT-SPECIFIC CUTICULAR PROTEIN ACP-20-LIKE PROTEIN"/>
    <property type="match status" value="1"/>
</dbReference>
<dbReference type="VEuPathDB" id="VectorBase:SCAU003910"/>
<reference evidence="5" key="1">
    <citation type="submission" date="2020-05" db="UniProtKB">
        <authorList>
            <consortium name="EnsemblMetazoa"/>
        </authorList>
    </citation>
    <scope>IDENTIFICATION</scope>
    <source>
        <strain evidence="5">USDA</strain>
    </source>
</reference>
<feature type="compositionally biased region" description="Low complexity" evidence="3">
    <location>
        <begin position="188"/>
        <end position="199"/>
    </location>
</feature>
<dbReference type="GO" id="GO:0005615">
    <property type="term" value="C:extracellular space"/>
    <property type="evidence" value="ECO:0007669"/>
    <property type="project" value="TreeGrafter"/>
</dbReference>
<dbReference type="PANTHER" id="PTHR12236">
    <property type="entry name" value="STRUCTURAL CONTITUENT OF CUTICLE"/>
    <property type="match status" value="1"/>
</dbReference>
<evidence type="ECO:0000256" key="2">
    <source>
        <dbReference type="PROSITE-ProRule" id="PRU00497"/>
    </source>
</evidence>
<dbReference type="PROSITE" id="PS00233">
    <property type="entry name" value="CHIT_BIND_RR_1"/>
    <property type="match status" value="1"/>
</dbReference>
<dbReference type="AlphaFoldDB" id="A0A1I8P1C1"/>
<dbReference type="Proteomes" id="UP000095300">
    <property type="component" value="Unassembled WGS sequence"/>
</dbReference>
<dbReference type="Pfam" id="PF00379">
    <property type="entry name" value="Chitin_bind_4"/>
    <property type="match status" value="1"/>
</dbReference>
<protein>
    <submittedName>
        <fullName evidence="5">Uncharacterized protein</fullName>
    </submittedName>
</protein>
<dbReference type="STRING" id="35570.A0A1I8P1C1"/>
<feature type="compositionally biased region" description="Basic and acidic residues" evidence="3">
    <location>
        <begin position="176"/>
        <end position="185"/>
    </location>
</feature>
<gene>
    <name evidence="5" type="primary">106095246</name>
</gene>
<dbReference type="PRINTS" id="PR00947">
    <property type="entry name" value="CUTICLE"/>
</dbReference>
<dbReference type="OrthoDB" id="6382835at2759"/>
<feature type="signal peptide" evidence="4">
    <location>
        <begin position="1"/>
        <end position="18"/>
    </location>
</feature>
<feature type="region of interest" description="Disordered" evidence="3">
    <location>
        <begin position="71"/>
        <end position="93"/>
    </location>
</feature>
<dbReference type="InterPro" id="IPR051217">
    <property type="entry name" value="Insect_Cuticle_Struc_Prot"/>
</dbReference>
<dbReference type="PROSITE" id="PS51155">
    <property type="entry name" value="CHIT_BIND_RR_2"/>
    <property type="match status" value="1"/>
</dbReference>
<proteinExistence type="predicted"/>
<dbReference type="GO" id="GO:0031012">
    <property type="term" value="C:extracellular matrix"/>
    <property type="evidence" value="ECO:0007669"/>
    <property type="project" value="TreeGrafter"/>
</dbReference>